<name>A0A226DC39_FOLCA</name>
<evidence type="ECO:0000256" key="4">
    <source>
        <dbReference type="ARBA" id="ARBA00023157"/>
    </source>
</evidence>
<dbReference type="STRING" id="158441.A0A226DC39"/>
<evidence type="ECO:0000313" key="6">
    <source>
        <dbReference type="EMBL" id="OXA43115.1"/>
    </source>
</evidence>
<dbReference type="AlphaFoldDB" id="A0A226DC39"/>
<dbReference type="Pfam" id="PF00089">
    <property type="entry name" value="Trypsin"/>
    <property type="match status" value="1"/>
</dbReference>
<dbReference type="OrthoDB" id="10059102at2759"/>
<dbReference type="GO" id="GO:0004252">
    <property type="term" value="F:serine-type endopeptidase activity"/>
    <property type="evidence" value="ECO:0007669"/>
    <property type="project" value="InterPro"/>
</dbReference>
<dbReference type="InterPro" id="IPR043504">
    <property type="entry name" value="Peptidase_S1_PA_chymotrypsin"/>
</dbReference>
<gene>
    <name evidence="6" type="ORF">Fcan01_21969</name>
</gene>
<dbReference type="SMART" id="SM00020">
    <property type="entry name" value="Tryp_SPc"/>
    <property type="match status" value="1"/>
</dbReference>
<dbReference type="InterPro" id="IPR050430">
    <property type="entry name" value="Peptidase_S1"/>
</dbReference>
<feature type="domain" description="Peptidase S1" evidence="5">
    <location>
        <begin position="1"/>
        <end position="133"/>
    </location>
</feature>
<evidence type="ECO:0000256" key="1">
    <source>
        <dbReference type="ARBA" id="ARBA00022670"/>
    </source>
</evidence>
<evidence type="ECO:0000259" key="5">
    <source>
        <dbReference type="PROSITE" id="PS50240"/>
    </source>
</evidence>
<accession>A0A226DC39</accession>
<protein>
    <submittedName>
        <fullName evidence="6">Kallikrein-14</fullName>
    </submittedName>
</protein>
<dbReference type="SUPFAM" id="SSF50494">
    <property type="entry name" value="Trypsin-like serine proteases"/>
    <property type="match status" value="1"/>
</dbReference>
<keyword evidence="1" id="KW-0645">Protease</keyword>
<dbReference type="PANTHER" id="PTHR24276">
    <property type="entry name" value="POLYSERASE-RELATED"/>
    <property type="match status" value="1"/>
</dbReference>
<dbReference type="EMBL" id="LNIX01000023">
    <property type="protein sequence ID" value="OXA43115.1"/>
    <property type="molecule type" value="Genomic_DNA"/>
</dbReference>
<organism evidence="6 7">
    <name type="scientific">Folsomia candida</name>
    <name type="common">Springtail</name>
    <dbReference type="NCBI Taxonomy" id="158441"/>
    <lineage>
        <taxon>Eukaryota</taxon>
        <taxon>Metazoa</taxon>
        <taxon>Ecdysozoa</taxon>
        <taxon>Arthropoda</taxon>
        <taxon>Hexapoda</taxon>
        <taxon>Collembola</taxon>
        <taxon>Entomobryomorpha</taxon>
        <taxon>Isotomoidea</taxon>
        <taxon>Isotomidae</taxon>
        <taxon>Proisotominae</taxon>
        <taxon>Folsomia</taxon>
    </lineage>
</organism>
<proteinExistence type="predicted"/>
<sequence>MFQLSSSITLGPSAQYISLPPAGSRPAGDIMCHITGWGNLASGRPSPNKRWDVLLYSEANCQAAHGSSITSTMLCAGVPEGGKGACSGDYGGPLVYGAVQVDTASWGIKPCTIKGYPDVYTNIGSVMDLITSC</sequence>
<evidence type="ECO:0000256" key="2">
    <source>
        <dbReference type="ARBA" id="ARBA00022801"/>
    </source>
</evidence>
<comment type="caution">
    <text evidence="6">The sequence shown here is derived from an EMBL/GenBank/DDBJ whole genome shotgun (WGS) entry which is preliminary data.</text>
</comment>
<dbReference type="Proteomes" id="UP000198287">
    <property type="component" value="Unassembled WGS sequence"/>
</dbReference>
<dbReference type="PANTHER" id="PTHR24276:SF98">
    <property type="entry name" value="FI18310P1-RELATED"/>
    <property type="match status" value="1"/>
</dbReference>
<evidence type="ECO:0000313" key="7">
    <source>
        <dbReference type="Proteomes" id="UP000198287"/>
    </source>
</evidence>
<reference evidence="6 7" key="1">
    <citation type="submission" date="2015-12" db="EMBL/GenBank/DDBJ databases">
        <title>The genome of Folsomia candida.</title>
        <authorList>
            <person name="Faddeeva A."/>
            <person name="Derks M.F."/>
            <person name="Anvar Y."/>
            <person name="Smit S."/>
            <person name="Van Straalen N."/>
            <person name="Roelofs D."/>
        </authorList>
    </citation>
    <scope>NUCLEOTIDE SEQUENCE [LARGE SCALE GENOMIC DNA]</scope>
    <source>
        <strain evidence="6 7">VU population</strain>
        <tissue evidence="6">Whole body</tissue>
    </source>
</reference>
<evidence type="ECO:0000256" key="3">
    <source>
        <dbReference type="ARBA" id="ARBA00022825"/>
    </source>
</evidence>
<keyword evidence="2" id="KW-0378">Hydrolase</keyword>
<dbReference type="GO" id="GO:0006508">
    <property type="term" value="P:proteolysis"/>
    <property type="evidence" value="ECO:0007669"/>
    <property type="project" value="UniProtKB-KW"/>
</dbReference>
<dbReference type="InterPro" id="IPR009003">
    <property type="entry name" value="Peptidase_S1_PA"/>
</dbReference>
<dbReference type="Gene3D" id="2.40.10.10">
    <property type="entry name" value="Trypsin-like serine proteases"/>
    <property type="match status" value="1"/>
</dbReference>
<keyword evidence="7" id="KW-1185">Reference proteome</keyword>
<keyword evidence="3" id="KW-0720">Serine protease</keyword>
<keyword evidence="4" id="KW-1015">Disulfide bond</keyword>
<dbReference type="PROSITE" id="PS50240">
    <property type="entry name" value="TRYPSIN_DOM"/>
    <property type="match status" value="1"/>
</dbReference>
<dbReference type="InterPro" id="IPR001254">
    <property type="entry name" value="Trypsin_dom"/>
</dbReference>